<protein>
    <submittedName>
        <fullName evidence="2">Uncharacterized protein</fullName>
    </submittedName>
</protein>
<feature type="region of interest" description="Disordered" evidence="1">
    <location>
        <begin position="1"/>
        <end position="40"/>
    </location>
</feature>
<name>A0AAW0B9S9_9AGAR</name>
<feature type="compositionally biased region" description="Basic residues" evidence="1">
    <location>
        <begin position="1"/>
        <end position="10"/>
    </location>
</feature>
<feature type="region of interest" description="Disordered" evidence="1">
    <location>
        <begin position="56"/>
        <end position="80"/>
    </location>
</feature>
<evidence type="ECO:0000313" key="3">
    <source>
        <dbReference type="Proteomes" id="UP001362999"/>
    </source>
</evidence>
<keyword evidence="3" id="KW-1185">Reference proteome</keyword>
<accession>A0AAW0B9S9</accession>
<evidence type="ECO:0000313" key="2">
    <source>
        <dbReference type="EMBL" id="KAK7022542.1"/>
    </source>
</evidence>
<dbReference type="Proteomes" id="UP001362999">
    <property type="component" value="Unassembled WGS sequence"/>
</dbReference>
<evidence type="ECO:0000256" key="1">
    <source>
        <dbReference type="SAM" id="MobiDB-lite"/>
    </source>
</evidence>
<reference evidence="2 3" key="1">
    <citation type="journal article" date="2024" name="J Genomics">
        <title>Draft genome sequencing and assembly of Favolaschia claudopus CIRM-BRFM 2984 isolated from oak limbs.</title>
        <authorList>
            <person name="Navarro D."/>
            <person name="Drula E."/>
            <person name="Chaduli D."/>
            <person name="Cazenave R."/>
            <person name="Ahrendt S."/>
            <person name="Wang J."/>
            <person name="Lipzen A."/>
            <person name="Daum C."/>
            <person name="Barry K."/>
            <person name="Grigoriev I.V."/>
            <person name="Favel A."/>
            <person name="Rosso M.N."/>
            <person name="Martin F."/>
        </authorList>
    </citation>
    <scope>NUCLEOTIDE SEQUENCE [LARGE SCALE GENOMIC DNA]</scope>
    <source>
        <strain evidence="2 3">CIRM-BRFM 2984</strain>
    </source>
</reference>
<gene>
    <name evidence="2" type="ORF">R3P38DRAFT_3195937</name>
</gene>
<sequence length="147" mass="16935">MARRSLRPLPKRQVIIPDEIPPRRRVRSQPAPQNGFEDPDAEAAWQGFAQKLAEASEKWQHDGIWSGNTESEVDTRSDEEKLRDIAEAEAEARVEAAFIADMVEDMEKRHPFEFHEWLQDKSLEAEGERLLALRAARREDLSGHVDH</sequence>
<dbReference type="AlphaFoldDB" id="A0AAW0B9S9"/>
<organism evidence="2 3">
    <name type="scientific">Favolaschia claudopus</name>
    <dbReference type="NCBI Taxonomy" id="2862362"/>
    <lineage>
        <taxon>Eukaryota</taxon>
        <taxon>Fungi</taxon>
        <taxon>Dikarya</taxon>
        <taxon>Basidiomycota</taxon>
        <taxon>Agaricomycotina</taxon>
        <taxon>Agaricomycetes</taxon>
        <taxon>Agaricomycetidae</taxon>
        <taxon>Agaricales</taxon>
        <taxon>Marasmiineae</taxon>
        <taxon>Mycenaceae</taxon>
        <taxon>Favolaschia</taxon>
    </lineage>
</organism>
<dbReference type="EMBL" id="JAWWNJ010000037">
    <property type="protein sequence ID" value="KAK7022542.1"/>
    <property type="molecule type" value="Genomic_DNA"/>
</dbReference>
<proteinExistence type="predicted"/>
<comment type="caution">
    <text evidence="2">The sequence shown here is derived from an EMBL/GenBank/DDBJ whole genome shotgun (WGS) entry which is preliminary data.</text>
</comment>